<dbReference type="EMBL" id="CAJFCV020000002">
    <property type="protein sequence ID" value="CAG9095921.1"/>
    <property type="molecule type" value="Genomic_DNA"/>
</dbReference>
<dbReference type="Proteomes" id="UP000659654">
    <property type="component" value="Unassembled WGS sequence"/>
</dbReference>
<proteinExistence type="predicted"/>
<sequence length="320" mass="36332">MYPSTFVTHDERADCLDRWISESCDIKEVNISVFAFLTQIGKNKIVIDYVNDNLTRTIFENEDFRDLMSDVSQGKVDLNRDDRVEKVLTDIFLEINKQCTKLNRDGEDGAAIVMTIFINDFFYTVDFGNIIVILGKDIGDPNDLALFPMTEGQEGLMDKMGFFGCKDQKLRPKVVGSIQMNKSIKFLMFANASLINLVIAVKHDDETTGNSYLASILLEKLKNNSDITLQMEQTLSDIAMTYKSITSDSNHPGLAMAYLDLSNEIKQDKMEKVETEGLVPSYVDWSDFYNSPNKDEVIVKIESLRTYYDSKKNLSSIAED</sequence>
<dbReference type="AlphaFoldDB" id="A0A1I7RPF1"/>
<dbReference type="Proteomes" id="UP000582659">
    <property type="component" value="Unassembled WGS sequence"/>
</dbReference>
<dbReference type="WBParaSite" id="BXY_0259200.1">
    <property type="protein sequence ID" value="BXY_0259200.1"/>
    <property type="gene ID" value="BXY_0259200"/>
</dbReference>
<keyword evidence="3" id="KW-1185">Reference proteome</keyword>
<organism evidence="2 4">
    <name type="scientific">Bursaphelenchus xylophilus</name>
    <name type="common">Pinewood nematode worm</name>
    <name type="synonym">Aphelenchoides xylophilus</name>
    <dbReference type="NCBI Taxonomy" id="6326"/>
    <lineage>
        <taxon>Eukaryota</taxon>
        <taxon>Metazoa</taxon>
        <taxon>Ecdysozoa</taxon>
        <taxon>Nematoda</taxon>
        <taxon>Chromadorea</taxon>
        <taxon>Rhabditida</taxon>
        <taxon>Tylenchina</taxon>
        <taxon>Tylenchomorpha</taxon>
        <taxon>Aphelenchoidea</taxon>
        <taxon>Aphelenchoididae</taxon>
        <taxon>Bursaphelenchus</taxon>
    </lineage>
</organism>
<evidence type="ECO:0000313" key="1">
    <source>
        <dbReference type="EMBL" id="CAD5214881.1"/>
    </source>
</evidence>
<evidence type="ECO:0000313" key="3">
    <source>
        <dbReference type="Proteomes" id="UP000659654"/>
    </source>
</evidence>
<reference evidence="1" key="2">
    <citation type="submission" date="2020-09" db="EMBL/GenBank/DDBJ databases">
        <authorList>
            <person name="Kikuchi T."/>
        </authorList>
    </citation>
    <scope>NUCLEOTIDE SEQUENCE</scope>
    <source>
        <strain evidence="1">Ka4C1</strain>
    </source>
</reference>
<reference evidence="4" key="1">
    <citation type="submission" date="2016-11" db="UniProtKB">
        <authorList>
            <consortium name="WormBaseParasite"/>
        </authorList>
    </citation>
    <scope>IDENTIFICATION</scope>
</reference>
<evidence type="ECO:0000313" key="4">
    <source>
        <dbReference type="WBParaSite" id="BXY_0259200.1"/>
    </source>
</evidence>
<gene>
    <name evidence="1" type="ORF">BXYJ_LOCUS3751</name>
</gene>
<name>A0A1I7RPF1_BURXY</name>
<dbReference type="Proteomes" id="UP000095284">
    <property type="component" value="Unplaced"/>
</dbReference>
<dbReference type="EMBL" id="CAJFDI010000002">
    <property type="protein sequence ID" value="CAD5214881.1"/>
    <property type="molecule type" value="Genomic_DNA"/>
</dbReference>
<protein>
    <submittedName>
        <fullName evidence="1">(pine wood nematode) hypothetical protein</fullName>
    </submittedName>
</protein>
<dbReference type="OrthoDB" id="5822019at2759"/>
<accession>A0A1I7RPF1</accession>
<evidence type="ECO:0000313" key="2">
    <source>
        <dbReference type="Proteomes" id="UP000095284"/>
    </source>
</evidence>